<name>A0ABT1GWP8_9NOCA</name>
<comment type="caution">
    <text evidence="1">The sequence shown here is derived from an EMBL/GenBank/DDBJ whole genome shotgun (WGS) entry which is preliminary data.</text>
</comment>
<evidence type="ECO:0000313" key="2">
    <source>
        <dbReference type="Proteomes" id="UP001205740"/>
    </source>
</evidence>
<accession>A0ABT1GWP8</accession>
<gene>
    <name evidence="1" type="ORF">LX12_000550</name>
</gene>
<sequence>MVEMEGVTNRFTGCRTLGRMPQLTAFGLAEAMAHSTTTLDVKNFGAYEFSPTSLPQDIELYAAVGALRDTTAESGAQMDVRIELTRPDGSTDPERHVFELVSSWDGPGADRPLQPTVFPVALPVSLDQAGTWRISVGLDGATPSLAGAFFVVEP</sequence>
<organism evidence="1 2">
    <name type="scientific">Williamsia serinedens</name>
    <dbReference type="NCBI Taxonomy" id="391736"/>
    <lineage>
        <taxon>Bacteria</taxon>
        <taxon>Bacillati</taxon>
        <taxon>Actinomycetota</taxon>
        <taxon>Actinomycetes</taxon>
        <taxon>Mycobacteriales</taxon>
        <taxon>Nocardiaceae</taxon>
        <taxon>Williamsia</taxon>
    </lineage>
</organism>
<reference evidence="1 2" key="1">
    <citation type="submission" date="2022-06" db="EMBL/GenBank/DDBJ databases">
        <title>Genomic Encyclopedia of Archaeal and Bacterial Type Strains, Phase II (KMG-II): from individual species to whole genera.</title>
        <authorList>
            <person name="Goeker M."/>
        </authorList>
    </citation>
    <scope>NUCLEOTIDE SEQUENCE [LARGE SCALE GENOMIC DNA]</scope>
    <source>
        <strain evidence="1 2">DSM 45037</strain>
    </source>
</reference>
<evidence type="ECO:0000313" key="1">
    <source>
        <dbReference type="EMBL" id="MCP2159386.1"/>
    </source>
</evidence>
<dbReference type="EMBL" id="JAMTCG010000001">
    <property type="protein sequence ID" value="MCP2159386.1"/>
    <property type="molecule type" value="Genomic_DNA"/>
</dbReference>
<protein>
    <submittedName>
        <fullName evidence="1">Uncharacterized protein</fullName>
    </submittedName>
</protein>
<dbReference type="Proteomes" id="UP001205740">
    <property type="component" value="Unassembled WGS sequence"/>
</dbReference>
<keyword evidence="2" id="KW-1185">Reference proteome</keyword>
<proteinExistence type="predicted"/>